<reference evidence="1 2" key="1">
    <citation type="submission" date="2023-07" db="EMBL/GenBank/DDBJ databases">
        <title>Sorghum-associated microbial communities from plants grown in Nebraska, USA.</title>
        <authorList>
            <person name="Schachtman D."/>
        </authorList>
    </citation>
    <scope>NUCLEOTIDE SEQUENCE [LARGE SCALE GENOMIC DNA]</scope>
    <source>
        <strain evidence="1 2">CC258</strain>
    </source>
</reference>
<evidence type="ECO:0000313" key="1">
    <source>
        <dbReference type="EMBL" id="MDR6551905.1"/>
    </source>
</evidence>
<evidence type="ECO:0000313" key="2">
    <source>
        <dbReference type="Proteomes" id="UP001267290"/>
    </source>
</evidence>
<dbReference type="Proteomes" id="UP001267290">
    <property type="component" value="Unassembled WGS sequence"/>
</dbReference>
<name>A0ABU1NWR7_9BACL</name>
<sequence>MIQTTVEKLATIKGIEVGLIASVVYYDDLEDGHIEASEISIVEDFDFVGSLLKRNAFNHEQEVRLLAQFIDIQEDNKNILLDLDPNELIDSIVLDPRCEDWYHEAIKGYCMRSGLCVPEKSMLYKNNINEVTTLKFTLTQDPPDEVLE</sequence>
<gene>
    <name evidence="1" type="ORF">J2736_003094</name>
</gene>
<accession>A0ABU1NWR7</accession>
<protein>
    <submittedName>
        <fullName evidence="1">Uncharacterized protein</fullName>
    </submittedName>
</protein>
<dbReference type="EMBL" id="JAVDSB010000004">
    <property type="protein sequence ID" value="MDR6551905.1"/>
    <property type="molecule type" value="Genomic_DNA"/>
</dbReference>
<keyword evidence="2" id="KW-1185">Reference proteome</keyword>
<proteinExistence type="predicted"/>
<comment type="caution">
    <text evidence="1">The sequence shown here is derived from an EMBL/GenBank/DDBJ whole genome shotgun (WGS) entry which is preliminary data.</text>
</comment>
<organism evidence="1 2">
    <name type="scientific">Paenibacillus qinlingensis</name>
    <dbReference type="NCBI Taxonomy" id="1837343"/>
    <lineage>
        <taxon>Bacteria</taxon>
        <taxon>Bacillati</taxon>
        <taxon>Bacillota</taxon>
        <taxon>Bacilli</taxon>
        <taxon>Bacillales</taxon>
        <taxon>Paenibacillaceae</taxon>
        <taxon>Paenibacillus</taxon>
    </lineage>
</organism>